<dbReference type="AlphaFoldDB" id="A0A9P8L4B8"/>
<name>A0A9P8L4B8_9PEZI</name>
<sequence length="260" mass="30104">MLPPLSTTPPDRSIKQLPSPPPSSEKRSAAVARVISLFRRHREGKLTGEEEWVQVPIQPSEYSELLQQLDQDEDLCGYIEDELRYDYNPGEYWIAIRMTTVTHDLFTRQFAQNISGQLRTIADQVPDSLAQIVRSIRDQGHGRMFLWRGNPNRDRRDVGQHCPDGAFRHLTANYPRVVFEVSLSQTRKDLEYLADAYIVDSCGEVKVVIGLDLEYRHTKESRVRVWRPKVVTTEMGERFLESELTFSEVENTVNIYQHTI</sequence>
<evidence type="ECO:0000313" key="2">
    <source>
        <dbReference type="EMBL" id="KAH0548093.1"/>
    </source>
</evidence>
<accession>A0A9P8L4B8</accession>
<dbReference type="Proteomes" id="UP000750711">
    <property type="component" value="Unassembled WGS sequence"/>
</dbReference>
<gene>
    <name evidence="2" type="ORF">GP486_008173</name>
</gene>
<organism evidence="2 3">
    <name type="scientific">Trichoglossum hirsutum</name>
    <dbReference type="NCBI Taxonomy" id="265104"/>
    <lineage>
        <taxon>Eukaryota</taxon>
        <taxon>Fungi</taxon>
        <taxon>Dikarya</taxon>
        <taxon>Ascomycota</taxon>
        <taxon>Pezizomycotina</taxon>
        <taxon>Geoglossomycetes</taxon>
        <taxon>Geoglossales</taxon>
        <taxon>Geoglossaceae</taxon>
        <taxon>Trichoglossum</taxon>
    </lineage>
</organism>
<comment type="caution">
    <text evidence="2">The sequence shown here is derived from an EMBL/GenBank/DDBJ whole genome shotgun (WGS) entry which is preliminary data.</text>
</comment>
<evidence type="ECO:0000256" key="1">
    <source>
        <dbReference type="SAM" id="MobiDB-lite"/>
    </source>
</evidence>
<reference evidence="2" key="1">
    <citation type="submission" date="2021-03" db="EMBL/GenBank/DDBJ databases">
        <title>Comparative genomics and phylogenomic investigation of the class Geoglossomycetes provide insights into ecological specialization and systematics.</title>
        <authorList>
            <person name="Melie T."/>
            <person name="Pirro S."/>
            <person name="Miller A.N."/>
            <person name="Quandt A."/>
        </authorList>
    </citation>
    <scope>NUCLEOTIDE SEQUENCE</scope>
    <source>
        <strain evidence="2">CAQ_001_2017</strain>
    </source>
</reference>
<protein>
    <submittedName>
        <fullName evidence="2">Uncharacterized protein</fullName>
    </submittedName>
</protein>
<evidence type="ECO:0000313" key="3">
    <source>
        <dbReference type="Proteomes" id="UP000750711"/>
    </source>
</evidence>
<proteinExistence type="predicted"/>
<keyword evidence="3" id="KW-1185">Reference proteome</keyword>
<feature type="region of interest" description="Disordered" evidence="1">
    <location>
        <begin position="1"/>
        <end position="28"/>
    </location>
</feature>
<dbReference type="EMBL" id="JAGHQM010002847">
    <property type="protein sequence ID" value="KAH0548093.1"/>
    <property type="molecule type" value="Genomic_DNA"/>
</dbReference>